<evidence type="ECO:0000313" key="1">
    <source>
        <dbReference type="EMBL" id="MPC24270.1"/>
    </source>
</evidence>
<comment type="caution">
    <text evidence="1">The sequence shown here is derived from an EMBL/GenBank/DDBJ whole genome shotgun (WGS) entry which is preliminary data.</text>
</comment>
<sequence>MEDGQAEEQILVQLLCLVTEIIWSNTLQHHNYYYADKPQHQSYTQSASTDSVTVVVQVYIAIFHGNLRCAKPYTERGGPSSWENSPSDVTFRCLYADANCMQRNKCL</sequence>
<accession>A0A5B7DS87</accession>
<protein>
    <submittedName>
        <fullName evidence="1">Uncharacterized protein</fullName>
    </submittedName>
</protein>
<name>A0A5B7DS87_PORTR</name>
<dbReference type="AlphaFoldDB" id="A0A5B7DS87"/>
<evidence type="ECO:0000313" key="2">
    <source>
        <dbReference type="Proteomes" id="UP000324222"/>
    </source>
</evidence>
<reference evidence="1 2" key="1">
    <citation type="submission" date="2019-05" db="EMBL/GenBank/DDBJ databases">
        <title>Another draft genome of Portunus trituberculatus and its Hox gene families provides insights of decapod evolution.</title>
        <authorList>
            <person name="Jeong J.-H."/>
            <person name="Song I."/>
            <person name="Kim S."/>
            <person name="Choi T."/>
            <person name="Kim D."/>
            <person name="Ryu S."/>
            <person name="Kim W."/>
        </authorList>
    </citation>
    <scope>NUCLEOTIDE SEQUENCE [LARGE SCALE GENOMIC DNA]</scope>
    <source>
        <tissue evidence="1">Muscle</tissue>
    </source>
</reference>
<dbReference type="EMBL" id="VSRR010001309">
    <property type="protein sequence ID" value="MPC24270.1"/>
    <property type="molecule type" value="Genomic_DNA"/>
</dbReference>
<organism evidence="1 2">
    <name type="scientific">Portunus trituberculatus</name>
    <name type="common">Swimming crab</name>
    <name type="synonym">Neptunus trituberculatus</name>
    <dbReference type="NCBI Taxonomy" id="210409"/>
    <lineage>
        <taxon>Eukaryota</taxon>
        <taxon>Metazoa</taxon>
        <taxon>Ecdysozoa</taxon>
        <taxon>Arthropoda</taxon>
        <taxon>Crustacea</taxon>
        <taxon>Multicrustacea</taxon>
        <taxon>Malacostraca</taxon>
        <taxon>Eumalacostraca</taxon>
        <taxon>Eucarida</taxon>
        <taxon>Decapoda</taxon>
        <taxon>Pleocyemata</taxon>
        <taxon>Brachyura</taxon>
        <taxon>Eubrachyura</taxon>
        <taxon>Portunoidea</taxon>
        <taxon>Portunidae</taxon>
        <taxon>Portuninae</taxon>
        <taxon>Portunus</taxon>
    </lineage>
</organism>
<proteinExistence type="predicted"/>
<keyword evidence="2" id="KW-1185">Reference proteome</keyword>
<dbReference type="Proteomes" id="UP000324222">
    <property type="component" value="Unassembled WGS sequence"/>
</dbReference>
<gene>
    <name evidence="1" type="ORF">E2C01_017349</name>
</gene>